<dbReference type="EC" id="4.2.3.12" evidence="3"/>
<dbReference type="Gene3D" id="3.30.479.10">
    <property type="entry name" value="6-pyruvoyl tetrahydropterin synthase/QueD"/>
    <property type="match status" value="1"/>
</dbReference>
<evidence type="ECO:0000256" key="4">
    <source>
        <dbReference type="ARBA" id="ARBA00023007"/>
    </source>
</evidence>
<sequence>MNLTDFKEAEAVMKILDHSDLDVPYCVPAVTMAESVCLYICGITARTLPVGVCYYKVKVYETEHSIVTYQEEFFFNYSSPRRRRKKERM</sequence>
<evidence type="ECO:0000256" key="3">
    <source>
        <dbReference type="ARBA" id="ARBA00013100"/>
    </source>
</evidence>
<reference evidence="5" key="1">
    <citation type="submission" date="2019-05" db="EMBL/GenBank/DDBJ databases">
        <authorList>
            <person name="Zhang S."/>
            <person name="Liu J."/>
        </authorList>
    </citation>
    <scope>NUCLEOTIDE SEQUENCE [LARGE SCALE GENOMIC DNA]</scope>
</reference>
<dbReference type="UniPathway" id="UPA00849">
    <property type="reaction ID" value="UER00819"/>
</dbReference>
<reference evidence="5" key="2">
    <citation type="submission" date="2025-08" db="UniProtKB">
        <authorList>
            <consortium name="Ensembl"/>
        </authorList>
    </citation>
    <scope>IDENTIFICATION</scope>
</reference>
<dbReference type="AlphaFoldDB" id="A0A8C0ADR2"/>
<reference evidence="5" key="3">
    <citation type="submission" date="2025-09" db="UniProtKB">
        <authorList>
            <consortium name="Ensembl"/>
        </authorList>
    </citation>
    <scope>IDENTIFICATION</scope>
</reference>
<keyword evidence="4" id="KW-0783">Tetrahydrobiopterin biosynthesis</keyword>
<dbReference type="Proteomes" id="UP000694520">
    <property type="component" value="Chromosome 7"/>
</dbReference>
<keyword evidence="6" id="KW-1185">Reference proteome</keyword>
<evidence type="ECO:0000256" key="1">
    <source>
        <dbReference type="ARBA" id="ARBA00005126"/>
    </source>
</evidence>
<dbReference type="SUPFAM" id="SSF55620">
    <property type="entry name" value="Tetrahydrobiopterin biosynthesis enzymes-like"/>
    <property type="match status" value="1"/>
</dbReference>
<dbReference type="InterPro" id="IPR038418">
    <property type="entry name" value="6-PTP_synth/QueD_sf"/>
</dbReference>
<dbReference type="Ensembl" id="ENSBGRT00000030414.1">
    <property type="protein sequence ID" value="ENSBGRP00000026346.1"/>
    <property type="gene ID" value="ENSBGRG00000016596.1"/>
</dbReference>
<dbReference type="InterPro" id="IPR007115">
    <property type="entry name" value="6-PTP_synth/QueD"/>
</dbReference>
<dbReference type="Pfam" id="PF01242">
    <property type="entry name" value="PTPS"/>
    <property type="match status" value="1"/>
</dbReference>
<comment type="similarity">
    <text evidence="2">Belongs to the PTPS family.</text>
</comment>
<evidence type="ECO:0000313" key="5">
    <source>
        <dbReference type="Ensembl" id="ENSBGRP00000026346.1"/>
    </source>
</evidence>
<comment type="pathway">
    <text evidence="1">Cofactor biosynthesis; tetrahydrobiopterin biosynthesis; tetrahydrobiopterin from 7,8-dihydroneopterin triphosphate: step 1/3.</text>
</comment>
<accession>A0A8C0ADR2</accession>
<protein>
    <recommendedName>
        <fullName evidence="3">6-pyruvoyltetrahydropterin synthase</fullName>
        <ecNumber evidence="3">4.2.3.12</ecNumber>
    </recommendedName>
</protein>
<dbReference type="GO" id="GO:0003874">
    <property type="term" value="F:6-pyruvoyltetrahydropterin synthase activity"/>
    <property type="evidence" value="ECO:0007669"/>
    <property type="project" value="UniProtKB-EC"/>
</dbReference>
<evidence type="ECO:0000256" key="2">
    <source>
        <dbReference type="ARBA" id="ARBA00009164"/>
    </source>
</evidence>
<name>A0A8C0ADR2_BOSMU</name>
<dbReference type="GO" id="GO:0006729">
    <property type="term" value="P:tetrahydrobiopterin biosynthetic process"/>
    <property type="evidence" value="ECO:0007669"/>
    <property type="project" value="UniProtKB-UniPathway"/>
</dbReference>
<dbReference type="GeneTree" id="ENSGT00990000210271"/>
<evidence type="ECO:0000313" key="6">
    <source>
        <dbReference type="Proteomes" id="UP000694520"/>
    </source>
</evidence>
<organism evidence="5 6">
    <name type="scientific">Bos mutus grunniens</name>
    <name type="common">Wild yak</name>
    <name type="synonym">Bos grunniens</name>
    <dbReference type="NCBI Taxonomy" id="30521"/>
    <lineage>
        <taxon>Eukaryota</taxon>
        <taxon>Metazoa</taxon>
        <taxon>Chordata</taxon>
        <taxon>Craniata</taxon>
        <taxon>Vertebrata</taxon>
        <taxon>Euteleostomi</taxon>
        <taxon>Mammalia</taxon>
        <taxon>Eutheria</taxon>
        <taxon>Laurasiatheria</taxon>
        <taxon>Artiodactyla</taxon>
        <taxon>Ruminantia</taxon>
        <taxon>Pecora</taxon>
        <taxon>Bovidae</taxon>
        <taxon>Bovinae</taxon>
        <taxon>Bos</taxon>
    </lineage>
</organism>
<proteinExistence type="inferred from homology"/>